<dbReference type="AlphaFoldDB" id="A0A150GSK3"/>
<reference evidence="3" key="1">
    <citation type="journal article" date="2016" name="Nat. Commun.">
        <title>The Gonium pectorale genome demonstrates co-option of cell cycle regulation during the evolution of multicellularity.</title>
        <authorList>
            <person name="Hanschen E.R."/>
            <person name="Marriage T.N."/>
            <person name="Ferris P.J."/>
            <person name="Hamaji T."/>
            <person name="Toyoda A."/>
            <person name="Fujiyama A."/>
            <person name="Neme R."/>
            <person name="Noguchi H."/>
            <person name="Minakuchi Y."/>
            <person name="Suzuki M."/>
            <person name="Kawai-Toyooka H."/>
            <person name="Smith D.R."/>
            <person name="Sparks H."/>
            <person name="Anderson J."/>
            <person name="Bakaric R."/>
            <person name="Luria V."/>
            <person name="Karger A."/>
            <person name="Kirschner M.W."/>
            <person name="Durand P.M."/>
            <person name="Michod R.E."/>
            <person name="Nozaki H."/>
            <person name="Olson B.J."/>
        </authorList>
    </citation>
    <scope>NUCLEOTIDE SEQUENCE [LARGE SCALE GENOMIC DNA]</scope>
    <source>
        <strain evidence="3">NIES-2863</strain>
    </source>
</reference>
<feature type="compositionally biased region" description="Gly residues" evidence="1">
    <location>
        <begin position="443"/>
        <end position="455"/>
    </location>
</feature>
<feature type="region of interest" description="Disordered" evidence="1">
    <location>
        <begin position="1"/>
        <end position="47"/>
    </location>
</feature>
<feature type="compositionally biased region" description="Low complexity" evidence="1">
    <location>
        <begin position="691"/>
        <end position="710"/>
    </location>
</feature>
<feature type="region of interest" description="Disordered" evidence="1">
    <location>
        <begin position="433"/>
        <end position="488"/>
    </location>
</feature>
<name>A0A150GSK3_GONPE</name>
<feature type="compositionally biased region" description="Low complexity" evidence="1">
    <location>
        <begin position="456"/>
        <end position="471"/>
    </location>
</feature>
<keyword evidence="3" id="KW-1185">Reference proteome</keyword>
<comment type="caution">
    <text evidence="2">The sequence shown here is derived from an EMBL/GenBank/DDBJ whole genome shotgun (WGS) entry which is preliminary data.</text>
</comment>
<feature type="region of interest" description="Disordered" evidence="1">
    <location>
        <begin position="242"/>
        <end position="261"/>
    </location>
</feature>
<organism evidence="2 3">
    <name type="scientific">Gonium pectorale</name>
    <name type="common">Green alga</name>
    <dbReference type="NCBI Taxonomy" id="33097"/>
    <lineage>
        <taxon>Eukaryota</taxon>
        <taxon>Viridiplantae</taxon>
        <taxon>Chlorophyta</taxon>
        <taxon>core chlorophytes</taxon>
        <taxon>Chlorophyceae</taxon>
        <taxon>CS clade</taxon>
        <taxon>Chlamydomonadales</taxon>
        <taxon>Volvocaceae</taxon>
        <taxon>Gonium</taxon>
    </lineage>
</organism>
<accession>A0A150GSK3</accession>
<feature type="compositionally biased region" description="Acidic residues" evidence="1">
    <location>
        <begin position="754"/>
        <end position="763"/>
    </location>
</feature>
<feature type="compositionally biased region" description="Low complexity" evidence="1">
    <location>
        <begin position="30"/>
        <end position="43"/>
    </location>
</feature>
<dbReference type="EMBL" id="LSYV01000009">
    <property type="protein sequence ID" value="KXZ52836.1"/>
    <property type="molecule type" value="Genomic_DNA"/>
</dbReference>
<proteinExistence type="predicted"/>
<dbReference type="Proteomes" id="UP000075714">
    <property type="component" value="Unassembled WGS sequence"/>
</dbReference>
<sequence length="785" mass="77018">MAGAGGWQGARRAAAAGAAGAPTTASVAEPAHAAGGSPSWAAGVAGGGPGGDWSLGAEGAGAGGAGAAAATAAASGKELAGPGGNGEAAPLRALRVCVAVPLRLQFGGPTLEPERSRALAREFNRRLLEALSPTAPSPPPPAAPPRLGGSLAVSLGRLQLEVRGGQEDTRALVPAPAALAAALAQLPALMELSLAWPRIEGAHLAAVVGISGLRSLALADEYDGSDGWLAASHSVASLLAQSSAAGSGGPGDGDGDGGDAVTAAVEASGSLPEGPGPWASAAAKDLLSFLRAPLEQLPREWHVGLMAAPAWLPRLRSLRLLMPLGDATAERLAAAWPRLAALQYSGVGWRGLGPRGLAALGSAQRVASGGDGGAVPAADDAEPRAAGPMLPPRLELLSLKFCRWRVEGVSLLEALGRCSSLLELRLAWALPASSQQQQPGKGSRSGAGDDAGAGAGEAAAASAASPKSPAGNDDSGLHGGSGGAAGRAGLRSAAGGRCGYGPQGWGAGAWLELGGRLRYLERLELGCWAAEVAEESEEEEVEGEGGDEAEEEPTSKSGKRLAVHTPAFAVKGGAGGAFNAAVEGAAQAKAWGPEVGDGTDDSGSGCGPPGWLLGALASWKHLRQLQISAQAQGGWGDEVDWALLAGLSGLVGLALHGLTRGLELHVDNTADLWEQLRRADALLADGEAGREPGAAAGPAPHPPSGAAAGQPGAGGGAGSADAAECGLGGAGTAAQVGGGDGEGTGAGAEQGDGPAEEEEEEHDPELLEALAALEAEVAAEEEAAA</sequence>
<feature type="compositionally biased region" description="Acidic residues" evidence="1">
    <location>
        <begin position="533"/>
        <end position="552"/>
    </location>
</feature>
<evidence type="ECO:0000256" key="1">
    <source>
        <dbReference type="SAM" id="MobiDB-lite"/>
    </source>
</evidence>
<protein>
    <submittedName>
        <fullName evidence="2">Uncharacterized protein</fullName>
    </submittedName>
</protein>
<gene>
    <name evidence="2" type="ORF">GPECTOR_8g219</name>
</gene>
<feature type="compositionally biased region" description="Gly residues" evidence="1">
    <location>
        <begin position="477"/>
        <end position="486"/>
    </location>
</feature>
<dbReference type="SUPFAM" id="SSF52047">
    <property type="entry name" value="RNI-like"/>
    <property type="match status" value="1"/>
</dbReference>
<dbReference type="OrthoDB" id="551228at2759"/>
<feature type="compositionally biased region" description="Gly residues" evidence="1">
    <location>
        <begin position="726"/>
        <end position="750"/>
    </location>
</feature>
<feature type="compositionally biased region" description="Low complexity" evidence="1">
    <location>
        <begin position="9"/>
        <end position="21"/>
    </location>
</feature>
<evidence type="ECO:0000313" key="3">
    <source>
        <dbReference type="Proteomes" id="UP000075714"/>
    </source>
</evidence>
<feature type="region of interest" description="Disordered" evidence="1">
    <location>
        <begin position="688"/>
        <end position="764"/>
    </location>
</feature>
<feature type="region of interest" description="Disordered" evidence="1">
    <location>
        <begin position="533"/>
        <end position="559"/>
    </location>
</feature>
<evidence type="ECO:0000313" key="2">
    <source>
        <dbReference type="EMBL" id="KXZ52836.1"/>
    </source>
</evidence>